<dbReference type="AlphaFoldDB" id="A0A560KCP4"/>
<proteinExistence type="predicted"/>
<protein>
    <submittedName>
        <fullName evidence="2">Uncharacterized protein</fullName>
    </submittedName>
</protein>
<accession>A0A560KCP4</accession>
<keyword evidence="1" id="KW-1133">Transmembrane helix</keyword>
<gene>
    <name evidence="2" type="ORF">FBZ95_102204</name>
</gene>
<dbReference type="EMBL" id="VITW01000002">
    <property type="protein sequence ID" value="TWB80987.1"/>
    <property type="molecule type" value="Genomic_DNA"/>
</dbReference>
<sequence length="53" mass="5604">MFGTFRTKSVPVVSALARTAKRLAACSETLETWTGGFLVLVFGLLGAALPHLP</sequence>
<name>A0A560KCP4_9BRAD</name>
<comment type="caution">
    <text evidence="2">The sequence shown here is derived from an EMBL/GenBank/DDBJ whole genome shotgun (WGS) entry which is preliminary data.</text>
</comment>
<reference evidence="2 3" key="1">
    <citation type="submission" date="2019-06" db="EMBL/GenBank/DDBJ databases">
        <title>Genomic Encyclopedia of Type Strains, Phase IV (KMG-V): Genome sequencing to study the core and pangenomes of soil and plant-associated prokaryotes.</title>
        <authorList>
            <person name="Whitman W."/>
        </authorList>
    </citation>
    <scope>NUCLEOTIDE SEQUENCE [LARGE SCALE GENOMIC DNA]</scope>
    <source>
        <strain evidence="2 3">BR 10556</strain>
    </source>
</reference>
<keyword evidence="1" id="KW-0812">Transmembrane</keyword>
<keyword evidence="1" id="KW-0472">Membrane</keyword>
<keyword evidence="3" id="KW-1185">Reference proteome</keyword>
<dbReference type="Proteomes" id="UP000315914">
    <property type="component" value="Unassembled WGS sequence"/>
</dbReference>
<evidence type="ECO:0000313" key="3">
    <source>
        <dbReference type="Proteomes" id="UP000315914"/>
    </source>
</evidence>
<evidence type="ECO:0000256" key="1">
    <source>
        <dbReference type="SAM" id="Phobius"/>
    </source>
</evidence>
<evidence type="ECO:0000313" key="2">
    <source>
        <dbReference type="EMBL" id="TWB80987.1"/>
    </source>
</evidence>
<organism evidence="2 3">
    <name type="scientific">Bradyrhizobium sacchari</name>
    <dbReference type="NCBI Taxonomy" id="1399419"/>
    <lineage>
        <taxon>Bacteria</taxon>
        <taxon>Pseudomonadati</taxon>
        <taxon>Pseudomonadota</taxon>
        <taxon>Alphaproteobacteria</taxon>
        <taxon>Hyphomicrobiales</taxon>
        <taxon>Nitrobacteraceae</taxon>
        <taxon>Bradyrhizobium</taxon>
    </lineage>
</organism>
<feature type="transmembrane region" description="Helical" evidence="1">
    <location>
        <begin position="32"/>
        <end position="52"/>
    </location>
</feature>